<dbReference type="PROSITE" id="PS50089">
    <property type="entry name" value="ZF_RING_2"/>
    <property type="match status" value="1"/>
</dbReference>
<evidence type="ECO:0000256" key="2">
    <source>
        <dbReference type="ARBA" id="ARBA00022723"/>
    </source>
</evidence>
<dbReference type="GO" id="GO:0006281">
    <property type="term" value="P:DNA repair"/>
    <property type="evidence" value="ECO:0007669"/>
    <property type="project" value="TreeGrafter"/>
</dbReference>
<protein>
    <recommendedName>
        <fullName evidence="17">Helicase-like transcription factor</fullName>
    </recommendedName>
</protein>
<keyword evidence="7" id="KW-0862">Zinc</keyword>
<evidence type="ECO:0000256" key="11">
    <source>
        <dbReference type="SAM" id="MobiDB-lite"/>
    </source>
</evidence>
<dbReference type="KEGG" id="lgi:LOTGIDRAFT_136939"/>
<dbReference type="GO" id="GO:0008270">
    <property type="term" value="F:zinc ion binding"/>
    <property type="evidence" value="ECO:0007669"/>
    <property type="project" value="UniProtKB-KW"/>
</dbReference>
<dbReference type="GO" id="GO:0008094">
    <property type="term" value="F:ATP-dependent activity, acting on DNA"/>
    <property type="evidence" value="ECO:0007669"/>
    <property type="project" value="TreeGrafter"/>
</dbReference>
<dbReference type="Gene3D" id="3.40.50.10810">
    <property type="entry name" value="Tandem AAA-ATPase domain"/>
    <property type="match status" value="2"/>
</dbReference>
<keyword evidence="9" id="KW-0539">Nucleus</keyword>
<dbReference type="HOGENOM" id="CLU_000315_2_5_1"/>
<dbReference type="Pfam" id="PF00176">
    <property type="entry name" value="SNF2-rel_dom"/>
    <property type="match status" value="1"/>
</dbReference>
<feature type="region of interest" description="Disordered" evidence="11">
    <location>
        <begin position="126"/>
        <end position="145"/>
    </location>
</feature>
<feature type="region of interest" description="Disordered" evidence="11">
    <location>
        <begin position="275"/>
        <end position="308"/>
    </location>
</feature>
<dbReference type="InterPro" id="IPR050628">
    <property type="entry name" value="SNF2_RAD54_helicase_TF"/>
</dbReference>
<dbReference type="GO" id="GO:0003676">
    <property type="term" value="F:nucleic acid binding"/>
    <property type="evidence" value="ECO:0007669"/>
    <property type="project" value="InterPro"/>
</dbReference>
<dbReference type="CDD" id="cd18793">
    <property type="entry name" value="SF2_C_SNF"/>
    <property type="match status" value="1"/>
</dbReference>
<evidence type="ECO:0000256" key="6">
    <source>
        <dbReference type="ARBA" id="ARBA00022806"/>
    </source>
</evidence>
<dbReference type="InterPro" id="IPR027417">
    <property type="entry name" value="P-loop_NTPase"/>
</dbReference>
<keyword evidence="5" id="KW-0378">Hydrolase</keyword>
<dbReference type="PANTHER" id="PTHR45626">
    <property type="entry name" value="TRANSCRIPTION TERMINATION FACTOR 2-RELATED"/>
    <property type="match status" value="1"/>
</dbReference>
<reference evidence="15 16" key="1">
    <citation type="journal article" date="2013" name="Nature">
        <title>Insights into bilaterian evolution from three spiralian genomes.</title>
        <authorList>
            <person name="Simakov O."/>
            <person name="Marletaz F."/>
            <person name="Cho S.J."/>
            <person name="Edsinger-Gonzales E."/>
            <person name="Havlak P."/>
            <person name="Hellsten U."/>
            <person name="Kuo D.H."/>
            <person name="Larsson T."/>
            <person name="Lv J."/>
            <person name="Arendt D."/>
            <person name="Savage R."/>
            <person name="Osoegawa K."/>
            <person name="de Jong P."/>
            <person name="Grimwood J."/>
            <person name="Chapman J.A."/>
            <person name="Shapiro H."/>
            <person name="Aerts A."/>
            <person name="Otillar R.P."/>
            <person name="Terry A.Y."/>
            <person name="Boore J.L."/>
            <person name="Grigoriev I.V."/>
            <person name="Lindberg D.R."/>
            <person name="Seaver E.C."/>
            <person name="Weisblat D.A."/>
            <person name="Putnam N.H."/>
            <person name="Rokhsar D.S."/>
        </authorList>
    </citation>
    <scope>NUCLEOTIDE SEQUENCE [LARGE SCALE GENOMIC DNA]</scope>
</reference>
<keyword evidence="16" id="KW-1185">Reference proteome</keyword>
<dbReference type="InterPro" id="IPR001650">
    <property type="entry name" value="Helicase_C-like"/>
</dbReference>
<dbReference type="Pfam" id="PF00271">
    <property type="entry name" value="Helicase_C"/>
    <property type="match status" value="1"/>
</dbReference>
<evidence type="ECO:0000259" key="14">
    <source>
        <dbReference type="PROSITE" id="PS51194"/>
    </source>
</evidence>
<feature type="domain" description="Helicase ATP-binding" evidence="13">
    <location>
        <begin position="406"/>
        <end position="566"/>
    </location>
</feature>
<dbReference type="SUPFAM" id="SSF52540">
    <property type="entry name" value="P-loop containing nucleoside triphosphate hydrolases"/>
    <property type="match status" value="2"/>
</dbReference>
<dbReference type="SUPFAM" id="SSF57850">
    <property type="entry name" value="RING/U-box"/>
    <property type="match status" value="1"/>
</dbReference>
<evidence type="ECO:0008006" key="17">
    <source>
        <dbReference type="Google" id="ProtNLM"/>
    </source>
</evidence>
<dbReference type="SMART" id="SM00490">
    <property type="entry name" value="HELICc"/>
    <property type="match status" value="1"/>
</dbReference>
<dbReference type="GO" id="GO:0005524">
    <property type="term" value="F:ATP binding"/>
    <property type="evidence" value="ECO:0007669"/>
    <property type="project" value="UniProtKB-KW"/>
</dbReference>
<evidence type="ECO:0000313" key="16">
    <source>
        <dbReference type="Proteomes" id="UP000030746"/>
    </source>
</evidence>
<feature type="compositionally biased region" description="Low complexity" evidence="11">
    <location>
        <begin position="132"/>
        <end position="142"/>
    </location>
</feature>
<gene>
    <name evidence="15" type="ORF">LOTGIDRAFT_136939</name>
</gene>
<evidence type="ECO:0000256" key="7">
    <source>
        <dbReference type="ARBA" id="ARBA00022833"/>
    </source>
</evidence>
<evidence type="ECO:0000256" key="1">
    <source>
        <dbReference type="ARBA" id="ARBA00004123"/>
    </source>
</evidence>
<dbReference type="SMART" id="SM00910">
    <property type="entry name" value="HIRAN"/>
    <property type="match status" value="1"/>
</dbReference>
<name>V4CMX1_LOTGI</name>
<dbReference type="Proteomes" id="UP000030746">
    <property type="component" value="Unassembled WGS sequence"/>
</dbReference>
<dbReference type="Gene3D" id="3.40.50.300">
    <property type="entry name" value="P-loop containing nucleotide triphosphate hydrolases"/>
    <property type="match status" value="1"/>
</dbReference>
<proteinExistence type="predicted"/>
<feature type="region of interest" description="Disordered" evidence="11">
    <location>
        <begin position="349"/>
        <end position="405"/>
    </location>
</feature>
<comment type="subcellular location">
    <subcellularLocation>
        <location evidence="1">Nucleus</location>
    </subcellularLocation>
</comment>
<dbReference type="GeneID" id="20233859"/>
<dbReference type="EMBL" id="KB199906">
    <property type="protein sequence ID" value="ESP03730.1"/>
    <property type="molecule type" value="Genomic_DNA"/>
</dbReference>
<organism evidence="15 16">
    <name type="scientific">Lottia gigantea</name>
    <name type="common">Giant owl limpet</name>
    <dbReference type="NCBI Taxonomy" id="225164"/>
    <lineage>
        <taxon>Eukaryota</taxon>
        <taxon>Metazoa</taxon>
        <taxon>Spiralia</taxon>
        <taxon>Lophotrochozoa</taxon>
        <taxon>Mollusca</taxon>
        <taxon>Gastropoda</taxon>
        <taxon>Patellogastropoda</taxon>
        <taxon>Lottioidea</taxon>
        <taxon>Lottiidae</taxon>
        <taxon>Lottia</taxon>
    </lineage>
</organism>
<dbReference type="PANTHER" id="PTHR45626:SF17">
    <property type="entry name" value="HELICASE-LIKE TRANSCRIPTION FACTOR"/>
    <property type="match status" value="1"/>
</dbReference>
<dbReference type="Gene3D" id="3.30.70.2330">
    <property type="match status" value="1"/>
</dbReference>
<keyword evidence="2" id="KW-0479">Metal-binding</keyword>
<evidence type="ECO:0000256" key="10">
    <source>
        <dbReference type="PROSITE-ProRule" id="PRU00175"/>
    </source>
</evidence>
<dbReference type="CTD" id="20233859"/>
<dbReference type="STRING" id="225164.V4CMX1"/>
<dbReference type="CDD" id="cd16509">
    <property type="entry name" value="RING-HC_HLTF"/>
    <property type="match status" value="1"/>
</dbReference>
<feature type="domain" description="Helicase C-terminal" evidence="14">
    <location>
        <begin position="794"/>
        <end position="954"/>
    </location>
</feature>
<dbReference type="InterPro" id="IPR038718">
    <property type="entry name" value="SNF2-like_sf"/>
</dbReference>
<dbReference type="PROSITE" id="PS51192">
    <property type="entry name" value="HELICASE_ATP_BIND_1"/>
    <property type="match status" value="1"/>
</dbReference>
<dbReference type="Pfam" id="PF08797">
    <property type="entry name" value="HIRAN"/>
    <property type="match status" value="1"/>
</dbReference>
<feature type="domain" description="RING-type" evidence="12">
    <location>
        <begin position="718"/>
        <end position="760"/>
    </location>
</feature>
<sequence length="968" mass="108897">MIGSSQDVSSNDVMFGSIRGDVVGIQHYKGTVNNGEMVTLQREPQNVYDKNAIRVVNMDSQQVGHIKRELAKPLAFILDNKLARVEGVVPSGKNNAYKIPIEITLWGDVEKKNEALSVLRSHGFTPRDNSVGASSSQASGSQPGLDYSHVVSNRVFLSPSEVRNEMDKLFDTLEEGDKTTMTEPTQAIRTPLYPHQKQALNWMICKENNEALPPFWEKRGQRYYNSLTVYTTSHRPSTVHGGILADDMGLGKTLEVISLILTNFHDGQPLAVPVAGRNRFGQQSKSKTKTKTKASTSASETNQSDWDKFDQCLANPENYIEDSDEEEERKAAETLRIFQSKVPKFVIKPFGSSSESDSKSELKKQSRSVVNDANDDIKSARPRNKSGKRMVIESDEDSNSAPCINLTSHSAKHNDMVATDNRQVRTAADILTKSNKPRTTLIVCPLSVMNNWLSQLEEHVREDVELEIYTYYGNGRTTDSKLLESQDIVISTYGTISADFKGRNPLRKVHWLRIILDEGHYIRNSHTLMAKAITDLKADRKWVLTGTPIQNSIKDLYSLVNFLNISPLTESSWWKRTIERPIAQGHESAIKRVRALVANIGLRRTKNQQVNGKPLVELPARNVFIETIKFSDEERQVYNDMQTEGKLIISRYFQQGTLLHHYSQVLVILLRLRQLCCHPLLCSKAALDGGNNVLDDEMKKKLISALLAVLNSGSDEECPICLDSLKHPVITPCAHVYCRTCIENVIQQNNTMMAPCPMCRGEIKVDKLIEIPENQLQEPETPVVTDENWQSSSKVDALMKAVVQQRIDDPTVKSIIVSQFTSLLTLIEVPLRLNGFKFARLDGKMTNKKRVDNIEMFMDPSPDSPTIFLLSLKAGGVGLNLTAASRVFLMDPAWNPAAEEQCFDRCHRLGQKRDVNITKFLVEDSVEERMLALQEKKRALMTGAFSKKQSADERRADRINEIKTLLEL</sequence>
<evidence type="ECO:0000313" key="15">
    <source>
        <dbReference type="EMBL" id="ESP03730.1"/>
    </source>
</evidence>
<dbReference type="InterPro" id="IPR014905">
    <property type="entry name" value="HIRAN"/>
</dbReference>
<evidence type="ECO:0000259" key="12">
    <source>
        <dbReference type="PROSITE" id="PS50089"/>
    </source>
</evidence>
<dbReference type="InterPro" id="IPR001841">
    <property type="entry name" value="Znf_RING"/>
</dbReference>
<dbReference type="AlphaFoldDB" id="V4CMX1"/>
<dbReference type="PROSITE" id="PS00518">
    <property type="entry name" value="ZF_RING_1"/>
    <property type="match status" value="1"/>
</dbReference>
<dbReference type="SMART" id="SM00487">
    <property type="entry name" value="DEXDc"/>
    <property type="match status" value="1"/>
</dbReference>
<dbReference type="InterPro" id="IPR000330">
    <property type="entry name" value="SNF2_N"/>
</dbReference>
<evidence type="ECO:0000256" key="4">
    <source>
        <dbReference type="ARBA" id="ARBA00022771"/>
    </source>
</evidence>
<dbReference type="GO" id="GO:0016818">
    <property type="term" value="F:hydrolase activity, acting on acid anhydrides, in phosphorus-containing anhydrides"/>
    <property type="evidence" value="ECO:0007669"/>
    <property type="project" value="InterPro"/>
</dbReference>
<evidence type="ECO:0000256" key="9">
    <source>
        <dbReference type="ARBA" id="ARBA00023242"/>
    </source>
</evidence>
<dbReference type="RefSeq" id="XP_009045587.1">
    <property type="nucleotide sequence ID" value="XM_009047339.1"/>
</dbReference>
<keyword evidence="6" id="KW-0347">Helicase</keyword>
<dbReference type="Pfam" id="PF00097">
    <property type="entry name" value="zf-C3HC4"/>
    <property type="match status" value="1"/>
</dbReference>
<dbReference type="InterPro" id="IPR013083">
    <property type="entry name" value="Znf_RING/FYVE/PHD"/>
</dbReference>
<evidence type="ECO:0000256" key="3">
    <source>
        <dbReference type="ARBA" id="ARBA00022741"/>
    </source>
</evidence>
<dbReference type="GO" id="GO:0005634">
    <property type="term" value="C:nucleus"/>
    <property type="evidence" value="ECO:0007669"/>
    <property type="project" value="UniProtKB-SubCell"/>
</dbReference>
<keyword evidence="3" id="KW-0547">Nucleotide-binding</keyword>
<evidence type="ECO:0000259" key="13">
    <source>
        <dbReference type="PROSITE" id="PS51192"/>
    </source>
</evidence>
<dbReference type="Gene3D" id="3.30.40.10">
    <property type="entry name" value="Zinc/RING finger domain, C3HC4 (zinc finger)"/>
    <property type="match status" value="1"/>
</dbReference>
<dbReference type="PROSITE" id="PS51194">
    <property type="entry name" value="HELICASE_CTER"/>
    <property type="match status" value="1"/>
</dbReference>
<dbReference type="OMA" id="ETTVWRL"/>
<dbReference type="InterPro" id="IPR049730">
    <property type="entry name" value="SNF2/RAD54-like_C"/>
</dbReference>
<keyword evidence="8" id="KW-0067">ATP-binding</keyword>
<dbReference type="SMART" id="SM00184">
    <property type="entry name" value="RING"/>
    <property type="match status" value="1"/>
</dbReference>
<evidence type="ECO:0000256" key="8">
    <source>
        <dbReference type="ARBA" id="ARBA00022840"/>
    </source>
</evidence>
<dbReference type="InterPro" id="IPR017907">
    <property type="entry name" value="Znf_RING_CS"/>
</dbReference>
<dbReference type="GO" id="GO:0004386">
    <property type="term" value="F:helicase activity"/>
    <property type="evidence" value="ECO:0007669"/>
    <property type="project" value="UniProtKB-KW"/>
</dbReference>
<dbReference type="OrthoDB" id="276744at2759"/>
<keyword evidence="4 10" id="KW-0863">Zinc-finger</keyword>
<evidence type="ECO:0000256" key="5">
    <source>
        <dbReference type="ARBA" id="ARBA00022801"/>
    </source>
</evidence>
<dbReference type="InterPro" id="IPR014001">
    <property type="entry name" value="Helicase_ATP-bd"/>
</dbReference>
<dbReference type="InterPro" id="IPR018957">
    <property type="entry name" value="Znf_C3HC4_RING-type"/>
</dbReference>
<accession>V4CMX1</accession>